<feature type="binding site" evidence="14">
    <location>
        <position position="533"/>
    </location>
    <ligand>
        <name>ATP</name>
        <dbReference type="ChEBI" id="CHEBI:30616"/>
    </ligand>
</feature>
<dbReference type="FunFam" id="3.40.50.1000:FF:000172">
    <property type="entry name" value="Phospholipid-transporting ATPase"/>
    <property type="match status" value="1"/>
</dbReference>
<evidence type="ECO:0000256" key="17">
    <source>
        <dbReference type="SAM" id="MobiDB-lite"/>
    </source>
</evidence>
<comment type="catalytic activity">
    <reaction evidence="11 16">
        <text>ATP + H2O + phospholipidSide 1 = ADP + phosphate + phospholipidSide 2.</text>
        <dbReference type="EC" id="7.6.2.1"/>
    </reaction>
</comment>
<feature type="binding site" evidence="14">
    <location>
        <position position="770"/>
    </location>
    <ligand>
        <name>ATP</name>
        <dbReference type="ChEBI" id="CHEBI:30616"/>
    </ligand>
</feature>
<evidence type="ECO:0000256" key="10">
    <source>
        <dbReference type="ARBA" id="ARBA00023136"/>
    </source>
</evidence>
<dbReference type="EC" id="7.6.2.1" evidence="16"/>
<evidence type="ECO:0000256" key="2">
    <source>
        <dbReference type="ARBA" id="ARBA00008109"/>
    </source>
</evidence>
<dbReference type="GO" id="GO:0000287">
    <property type="term" value="F:magnesium ion binding"/>
    <property type="evidence" value="ECO:0007669"/>
    <property type="project" value="UniProtKB-UniRule"/>
</dbReference>
<feature type="binding site" evidence="14">
    <location>
        <position position="1159"/>
    </location>
    <ligand>
        <name>ATP</name>
        <dbReference type="ChEBI" id="CHEBI:30616"/>
    </ligand>
</feature>
<dbReference type="GO" id="GO:0007124">
    <property type="term" value="P:pseudohyphal growth"/>
    <property type="evidence" value="ECO:0007669"/>
    <property type="project" value="EnsemblFungi"/>
</dbReference>
<keyword evidence="7 15" id="KW-0460">Magnesium</keyword>
<evidence type="ECO:0000256" key="14">
    <source>
        <dbReference type="PIRSR" id="PIRSR606539-2"/>
    </source>
</evidence>
<dbReference type="InterPro" id="IPR018303">
    <property type="entry name" value="ATPase_P-typ_P_site"/>
</dbReference>
<dbReference type="Pfam" id="PF13246">
    <property type="entry name" value="Cation_ATPase"/>
    <property type="match status" value="1"/>
</dbReference>
<dbReference type="NCBIfam" id="TIGR01494">
    <property type="entry name" value="ATPase_P-type"/>
    <property type="match status" value="2"/>
</dbReference>
<dbReference type="InterPro" id="IPR001757">
    <property type="entry name" value="P_typ_ATPase"/>
</dbReference>
<feature type="binding site" evidence="15">
    <location>
        <position position="1184"/>
    </location>
    <ligand>
        <name>Mg(2+)</name>
        <dbReference type="ChEBI" id="CHEBI:18420"/>
    </ligand>
</feature>
<dbReference type="HOGENOM" id="CLU_000846_5_2_1"/>
<keyword evidence="10 16" id="KW-0472">Membrane</keyword>
<evidence type="ECO:0000256" key="15">
    <source>
        <dbReference type="PIRSR" id="PIRSR606539-3"/>
    </source>
</evidence>
<evidence type="ECO:0000313" key="21">
    <source>
        <dbReference type="Proteomes" id="UP000005220"/>
    </source>
</evidence>
<name>H2AQY4_KAZAF</name>
<dbReference type="GO" id="GO:0005524">
    <property type="term" value="F:ATP binding"/>
    <property type="evidence" value="ECO:0007669"/>
    <property type="project" value="UniProtKB-UniRule"/>
</dbReference>
<dbReference type="Pfam" id="PF16212">
    <property type="entry name" value="PhoLip_ATPase_C"/>
    <property type="match status" value="1"/>
</dbReference>
<evidence type="ECO:0000313" key="20">
    <source>
        <dbReference type="EMBL" id="CCF56784.1"/>
    </source>
</evidence>
<feature type="transmembrane region" description="Helical" evidence="16">
    <location>
        <begin position="1425"/>
        <end position="1445"/>
    </location>
</feature>
<dbReference type="InterPro" id="IPR023299">
    <property type="entry name" value="ATPase_P-typ_cyto_dom_N"/>
</dbReference>
<evidence type="ECO:0000256" key="13">
    <source>
        <dbReference type="PIRSR" id="PIRSR606539-1"/>
    </source>
</evidence>
<comment type="catalytic activity">
    <reaction evidence="12">
        <text>a 1,2-diacyl-sn-glycero-3-phosphoethanolamine(out) + ATP + H2O = a 1,2-diacyl-sn-glycero-3-phosphoethanolamine(in) + ADP + phosphate + H(+)</text>
        <dbReference type="Rhea" id="RHEA:66132"/>
        <dbReference type="ChEBI" id="CHEBI:15377"/>
        <dbReference type="ChEBI" id="CHEBI:15378"/>
        <dbReference type="ChEBI" id="CHEBI:30616"/>
        <dbReference type="ChEBI" id="CHEBI:43474"/>
        <dbReference type="ChEBI" id="CHEBI:64612"/>
        <dbReference type="ChEBI" id="CHEBI:456216"/>
    </reaction>
    <physiologicalReaction direction="left-to-right" evidence="12">
        <dbReference type="Rhea" id="RHEA:66133"/>
    </physiologicalReaction>
</comment>
<feature type="binding site" evidence="15">
    <location>
        <position position="532"/>
    </location>
    <ligand>
        <name>Mg(2+)</name>
        <dbReference type="ChEBI" id="CHEBI:18420"/>
    </ligand>
</feature>
<dbReference type="InterPro" id="IPR032631">
    <property type="entry name" value="P-type_ATPase_N"/>
</dbReference>
<feature type="binding site" evidence="14">
    <location>
        <position position="722"/>
    </location>
    <ligand>
        <name>ATP</name>
        <dbReference type="ChEBI" id="CHEBI:30616"/>
    </ligand>
</feature>
<dbReference type="FunCoup" id="H2AQY4">
    <property type="interactions" value="50"/>
</dbReference>
<comment type="similarity">
    <text evidence="2 16">Belongs to the cation transport ATPase (P-type) (TC 3.A.3) family. Type IV subfamily.</text>
</comment>
<dbReference type="Pfam" id="PF00702">
    <property type="entry name" value="Hydrolase"/>
    <property type="match status" value="1"/>
</dbReference>
<dbReference type="GO" id="GO:0090555">
    <property type="term" value="F:phosphatidylethanolamine flippase activity"/>
    <property type="evidence" value="ECO:0007669"/>
    <property type="project" value="EnsemblFungi"/>
</dbReference>
<dbReference type="GO" id="GO:0070867">
    <property type="term" value="C:mating projection tip membrane"/>
    <property type="evidence" value="ECO:0007669"/>
    <property type="project" value="EnsemblFungi"/>
</dbReference>
<feature type="region of interest" description="Disordered" evidence="17">
    <location>
        <begin position="846"/>
        <end position="865"/>
    </location>
</feature>
<feature type="region of interest" description="Disordered" evidence="17">
    <location>
        <begin position="25"/>
        <end position="44"/>
    </location>
</feature>
<dbReference type="KEGG" id="kaf:KAFR_0B04880"/>
<keyword evidence="9 16" id="KW-1133">Transmembrane helix</keyword>
<keyword evidence="5 14" id="KW-0547">Nucleotide-binding</keyword>
<dbReference type="InterPro" id="IPR023214">
    <property type="entry name" value="HAD_sf"/>
</dbReference>
<dbReference type="NCBIfam" id="TIGR01652">
    <property type="entry name" value="ATPase-Plipid"/>
    <property type="match status" value="2"/>
</dbReference>
<evidence type="ECO:0000256" key="3">
    <source>
        <dbReference type="ARBA" id="ARBA00022692"/>
    </source>
</evidence>
<feature type="binding site" evidence="14">
    <location>
        <position position="534"/>
    </location>
    <ligand>
        <name>ATP</name>
        <dbReference type="ChEBI" id="CHEBI:30616"/>
    </ligand>
</feature>
<dbReference type="FunFam" id="3.40.1110.10:FF:000090">
    <property type="entry name" value="Phospholipid-transporting ATPase"/>
    <property type="match status" value="1"/>
</dbReference>
<keyword evidence="8 16" id="KW-1278">Translocase</keyword>
<dbReference type="GeneID" id="13884666"/>
<dbReference type="GO" id="GO:0140346">
    <property type="term" value="F:phosphatidylserine flippase activity"/>
    <property type="evidence" value="ECO:0007669"/>
    <property type="project" value="EnsemblFungi"/>
</dbReference>
<feature type="transmembrane region" description="Helical" evidence="16">
    <location>
        <begin position="1381"/>
        <end position="1405"/>
    </location>
</feature>
<feature type="binding site" evidence="15">
    <location>
        <position position="534"/>
    </location>
    <ligand>
        <name>Mg(2+)</name>
        <dbReference type="ChEBI" id="CHEBI:18420"/>
    </ligand>
</feature>
<dbReference type="InParanoid" id="H2AQY4"/>
<evidence type="ECO:0000256" key="4">
    <source>
        <dbReference type="ARBA" id="ARBA00022723"/>
    </source>
</evidence>
<feature type="transmembrane region" description="Helical" evidence="16">
    <location>
        <begin position="463"/>
        <end position="486"/>
    </location>
</feature>
<feature type="transmembrane region" description="Helical" evidence="16">
    <location>
        <begin position="418"/>
        <end position="443"/>
    </location>
</feature>
<feature type="binding site" evidence="14">
    <location>
        <position position="985"/>
    </location>
    <ligand>
        <name>ATP</name>
        <dbReference type="ChEBI" id="CHEBI:30616"/>
    </ligand>
</feature>
<feature type="transmembrane region" description="Helical" evidence="16">
    <location>
        <begin position="1270"/>
        <end position="1290"/>
    </location>
</feature>
<feature type="binding site" evidence="14">
    <location>
        <position position="1183"/>
    </location>
    <ligand>
        <name>ATP</name>
        <dbReference type="ChEBI" id="CHEBI:30616"/>
    </ligand>
</feature>
<dbReference type="Proteomes" id="UP000005220">
    <property type="component" value="Chromosome 2"/>
</dbReference>
<evidence type="ECO:0000256" key="11">
    <source>
        <dbReference type="ARBA" id="ARBA00034036"/>
    </source>
</evidence>
<feature type="binding site" evidence="14">
    <location>
        <position position="532"/>
    </location>
    <ligand>
        <name>ATP</name>
        <dbReference type="ChEBI" id="CHEBI:30616"/>
    </ligand>
</feature>
<feature type="binding site" evidence="14">
    <location>
        <position position="1184"/>
    </location>
    <ligand>
        <name>ATP</name>
        <dbReference type="ChEBI" id="CHEBI:30616"/>
    </ligand>
</feature>
<feature type="binding site" evidence="14">
    <location>
        <position position="1066"/>
    </location>
    <ligand>
        <name>ATP</name>
        <dbReference type="ChEBI" id="CHEBI:30616"/>
    </ligand>
</feature>
<proteinExistence type="inferred from homology"/>
<dbReference type="Pfam" id="PF16209">
    <property type="entry name" value="PhoLip_ATPase_N"/>
    <property type="match status" value="1"/>
</dbReference>
<feature type="binding site" evidence="14">
    <location>
        <position position="1153"/>
    </location>
    <ligand>
        <name>ATP</name>
        <dbReference type="ChEBI" id="CHEBI:30616"/>
    </ligand>
</feature>
<dbReference type="Gene3D" id="3.40.50.1000">
    <property type="entry name" value="HAD superfamily/HAD-like"/>
    <property type="match status" value="1"/>
</dbReference>
<dbReference type="STRING" id="1071382.H2AQY4"/>
<dbReference type="GO" id="GO:0032456">
    <property type="term" value="P:endocytic recycling"/>
    <property type="evidence" value="ECO:0007669"/>
    <property type="project" value="TreeGrafter"/>
</dbReference>
<gene>
    <name evidence="20" type="primary">KAFR0B04880</name>
    <name evidence="20" type="ORF">KAFR_0B04880</name>
</gene>
<dbReference type="PANTHER" id="PTHR24092:SF174">
    <property type="entry name" value="PHOSPHOLIPID-TRANSPORTING ATPASE DNF3-RELATED"/>
    <property type="match status" value="1"/>
</dbReference>
<feature type="binding site" evidence="14">
    <location>
        <position position="1067"/>
    </location>
    <ligand>
        <name>ATP</name>
        <dbReference type="ChEBI" id="CHEBI:30616"/>
    </ligand>
</feature>
<evidence type="ECO:0000256" key="6">
    <source>
        <dbReference type="ARBA" id="ARBA00022840"/>
    </source>
</evidence>
<dbReference type="InterPro" id="IPR023298">
    <property type="entry name" value="ATPase_P-typ_TM_dom_sf"/>
</dbReference>
<comment type="subcellular location">
    <subcellularLocation>
        <location evidence="1 16">Membrane</location>
        <topology evidence="1 16">Multi-pass membrane protein</topology>
    </subcellularLocation>
</comment>
<keyword evidence="4 15" id="KW-0479">Metal-binding</keyword>
<dbReference type="PANTHER" id="PTHR24092">
    <property type="entry name" value="PROBABLE PHOSPHOLIPID-TRANSPORTING ATPASE"/>
    <property type="match status" value="1"/>
</dbReference>
<evidence type="ECO:0000259" key="18">
    <source>
        <dbReference type="Pfam" id="PF16209"/>
    </source>
</evidence>
<dbReference type="eggNOG" id="KOG0206">
    <property type="taxonomic scope" value="Eukaryota"/>
</dbReference>
<feature type="binding site" evidence="15">
    <location>
        <position position="1180"/>
    </location>
    <ligand>
        <name>Mg(2+)</name>
        <dbReference type="ChEBI" id="CHEBI:18420"/>
    </ligand>
</feature>
<dbReference type="SUPFAM" id="SSF81653">
    <property type="entry name" value="Calcium ATPase, transduction domain A"/>
    <property type="match status" value="1"/>
</dbReference>
<feature type="domain" description="P-type ATPase C-terminal" evidence="19">
    <location>
        <begin position="1207"/>
        <end position="1455"/>
    </location>
</feature>
<dbReference type="InterPro" id="IPR036412">
    <property type="entry name" value="HAD-like_sf"/>
</dbReference>
<dbReference type="PRINTS" id="PR00119">
    <property type="entry name" value="CATATPASE"/>
</dbReference>
<dbReference type="GO" id="GO:1990531">
    <property type="term" value="C:phospholipid-translocating ATPase complex"/>
    <property type="evidence" value="ECO:0007669"/>
    <property type="project" value="EnsemblFungi"/>
</dbReference>
<feature type="transmembrane region" description="Helical" evidence="16">
    <location>
        <begin position="158"/>
        <end position="175"/>
    </location>
</feature>
<dbReference type="GO" id="GO:0005802">
    <property type="term" value="C:trans-Golgi network"/>
    <property type="evidence" value="ECO:0007669"/>
    <property type="project" value="EnsemblFungi"/>
</dbReference>
<feature type="active site" description="4-aspartylphosphate intermediate" evidence="13">
    <location>
        <position position="532"/>
    </location>
</feature>
<sequence>MSQNDPKRKRSGSLRTQMFNKHLYDKFRQNSSQDDSEPVELSDTIETTVEEDQETGEEDFEIEQDAIIDQVVCKTGFLPRTLDLLLNRQRILHSKSGRHIPITLDHTLAEYSKFTSADSDQLIDERTDKPYCNNSITSSRYTIYSFLPKQLYAQFSKLANAYFFIVSILQMIPGWSTTGTYTTIVPLLIFMAISMAREAWDDFRRHRLDMEENKRICQVLTKDINNEVRSHSNSGLPNNESLNTHFTNFDLLASKHNVVIEEKQWKDLCVGDFVYLKQDDCVPADILLLISDGDNTEAFAETMALDGETNLKSRHPHPELSKLTCSASGLANINAQVTVEDPNDDLYNFEGNLELQDRNDNTIRKFPIGPENVIYRGSIIRNTRNLVGIVISSGEETKVRMNALKNPRIKAPKLQRKINMIIALMVLVVICMSMFSYMGHVLFNKKYLNENQAWYLYKQDAGVAPTIMSYLVMYNTLIPLSLYVTMEIIKVMQCKMMEWDIDIYHSESDTPCEARTATILEELGQVSYIFSDKTGTLTDNKMVFRKFSLLGSSWIHYADPSENSSLALGQQDTELDVVSIEDRSFLNQFGIRDNDQNSMNSHELRNRSIHPRTSVEFKGNSSAKYSGRPSMSSLYGRMKPVSDSLSTINSHGSSATGNENIKSSYELIRYIQKFPDTEFAKKARFFILSIALCHSCLPQKVTSDADNEENDTIEYQSSSPDELALITAARDLGYIVINRNAKILTVKSFPHGFDSQPILEDYEILDTVEFNSQRKRMSVIVKFPGPEGKLLLICKGADNVILERLHNSAIALKKMEDINAAISERKETEAEVVLQQRKSLERIAYDGNNPRSSLRSALSDPRESLSLKAMRTSLSSKNNKRTDPEMQIGSIDAFLDTVKKADREINEVISRSRKSLHKQQHEKYGPRYSLDSQVIDKNGRLNVSISSDEKEMLEYIGDDKLISNEEYIIEKTIQAIDEFSMEGLRTLLYSYKWLDEDEYATWRTRYHDAKTSLIDRKRRIDEVGEEIEKNMGLLGATAIEDKLQEGVAETIEKIRRAGIKMWMLTGDKRETAINIGYSCRLIYDYSTVVILTSNDENIISKMNAVLQEMASSNIAHCVIVIDGLTLGLFEGNPILMSVFIELCTKADSVICCRASPSQKALMVSNIRKTDKSMVTLAIGDGANDISMIQNADIGIGIAGKEGLQASRSSDYSIAQFRYLSKVLFVHGRYNYIRTSKFVLCTFYKELTFYLTQMIYQRWTMFSGTSMYEPWSLSMFNTLFTSLPVLCIGMFEKDLKPMTLLSVPELYSLGRLSEGFSLSMFIEWLILGTVNSLLVTFLNVLMWGYTSLSDNTLYPLGVINFTAIVVLVNVKSQFVEMRNRNWLALASVILSCGGWLVWCCALPVINHSDQIYDVPYGFLHHFGRDITFWCSCLALAVLPTTLDIVFKTFKKLLWPSDSDIFSELEQRSNIRKKLEMGAYNEMKQGWTWERDPNAFKRYKEKIKSSSGSKASLSSGIDTVVTNDKTKEVNDATPDVTPALRDQISSSKNASEVYEVLPSGKIIRRESLQSYNNGTEPNNVASRLSKKLRFKLTKRSEDEEEIKEIVEQRMKDLE</sequence>
<dbReference type="InterPro" id="IPR032630">
    <property type="entry name" value="P_typ_ATPase_c"/>
</dbReference>
<evidence type="ECO:0000259" key="19">
    <source>
        <dbReference type="Pfam" id="PF16212"/>
    </source>
</evidence>
<evidence type="ECO:0000256" key="12">
    <source>
        <dbReference type="ARBA" id="ARBA00049128"/>
    </source>
</evidence>
<dbReference type="SUPFAM" id="SSF56784">
    <property type="entry name" value="HAD-like"/>
    <property type="match status" value="1"/>
</dbReference>
<organism evidence="20 21">
    <name type="scientific">Kazachstania africana (strain ATCC 22294 / BCRC 22015 / CBS 2517 / CECT 1963 / NBRC 1671 / NRRL Y-8276)</name>
    <name type="common">Yeast</name>
    <name type="synonym">Kluyveromyces africanus</name>
    <dbReference type="NCBI Taxonomy" id="1071382"/>
    <lineage>
        <taxon>Eukaryota</taxon>
        <taxon>Fungi</taxon>
        <taxon>Dikarya</taxon>
        <taxon>Ascomycota</taxon>
        <taxon>Saccharomycotina</taxon>
        <taxon>Saccharomycetes</taxon>
        <taxon>Saccharomycetales</taxon>
        <taxon>Saccharomycetaceae</taxon>
        <taxon>Kazachstania</taxon>
    </lineage>
</organism>
<dbReference type="Gene3D" id="3.40.1110.10">
    <property type="entry name" value="Calcium-transporting ATPase, cytoplasmic domain N"/>
    <property type="match status" value="1"/>
</dbReference>
<dbReference type="PROSITE" id="PS00154">
    <property type="entry name" value="ATPASE_E1_E2"/>
    <property type="match status" value="1"/>
</dbReference>
<dbReference type="GO" id="GO:0016887">
    <property type="term" value="F:ATP hydrolysis activity"/>
    <property type="evidence" value="ECO:0007669"/>
    <property type="project" value="InterPro"/>
</dbReference>
<dbReference type="InterPro" id="IPR006539">
    <property type="entry name" value="P-type_ATPase_IV"/>
</dbReference>
<comment type="cofactor">
    <cofactor evidence="15">
        <name>Mg(2+)</name>
        <dbReference type="ChEBI" id="CHEBI:18420"/>
    </cofactor>
</comment>
<evidence type="ECO:0000256" key="8">
    <source>
        <dbReference type="ARBA" id="ARBA00022967"/>
    </source>
</evidence>
<protein>
    <recommendedName>
        <fullName evidence="16">Phospholipid-transporting ATPase</fullName>
        <ecNumber evidence="16">7.6.2.1</ecNumber>
    </recommendedName>
</protein>
<feature type="domain" description="P-type ATPase N-terminal" evidence="18">
    <location>
        <begin position="127"/>
        <end position="184"/>
    </location>
</feature>
<dbReference type="SUPFAM" id="SSF81660">
    <property type="entry name" value="Metal cation-transporting ATPase, ATP-binding domain N"/>
    <property type="match status" value="1"/>
</dbReference>
<feature type="transmembrane region" description="Helical" evidence="16">
    <location>
        <begin position="1320"/>
        <end position="1345"/>
    </location>
</feature>
<dbReference type="Gene3D" id="2.70.150.10">
    <property type="entry name" value="Calcium-transporting ATPase, cytoplasmic transduction domain A"/>
    <property type="match status" value="1"/>
</dbReference>
<evidence type="ECO:0000256" key="16">
    <source>
        <dbReference type="RuleBase" id="RU362033"/>
    </source>
</evidence>
<dbReference type="OrthoDB" id="377733at2759"/>
<dbReference type="SUPFAM" id="SSF81665">
    <property type="entry name" value="Calcium ATPase, transmembrane domain M"/>
    <property type="match status" value="1"/>
</dbReference>
<reference evidence="20 21" key="1">
    <citation type="journal article" date="2011" name="Proc. Natl. Acad. Sci. U.S.A.">
        <title>Evolutionary erosion of yeast sex chromosomes by mating-type switching accidents.</title>
        <authorList>
            <person name="Gordon J.L."/>
            <person name="Armisen D."/>
            <person name="Proux-Wera E."/>
            <person name="Oheigeartaigh S.S."/>
            <person name="Byrne K.P."/>
            <person name="Wolfe K.H."/>
        </authorList>
    </citation>
    <scope>NUCLEOTIDE SEQUENCE [LARGE SCALE GENOMIC DNA]</scope>
    <source>
        <strain evidence="21">ATCC 22294 / BCRC 22015 / CBS 2517 / CECT 1963 / NBRC 1671 / NRRL Y-8276</strain>
    </source>
</reference>
<evidence type="ECO:0000256" key="7">
    <source>
        <dbReference type="ARBA" id="ARBA00022842"/>
    </source>
</evidence>
<feature type="transmembrane region" description="Helical" evidence="16">
    <location>
        <begin position="1351"/>
        <end position="1369"/>
    </location>
</feature>
<dbReference type="GO" id="GO:0140345">
    <property type="term" value="F:phosphatidylcholine flippase activity"/>
    <property type="evidence" value="ECO:0007669"/>
    <property type="project" value="EnsemblFungi"/>
</dbReference>
<dbReference type="InterPro" id="IPR008250">
    <property type="entry name" value="ATPase_P-typ_transduc_dom_A_sf"/>
</dbReference>
<evidence type="ECO:0000256" key="9">
    <source>
        <dbReference type="ARBA" id="ARBA00022989"/>
    </source>
</evidence>
<dbReference type="RefSeq" id="XP_003955919.1">
    <property type="nucleotide sequence ID" value="XM_003955870.1"/>
</dbReference>
<keyword evidence="6 14" id="KW-0067">ATP-binding</keyword>
<dbReference type="EMBL" id="HE650822">
    <property type="protein sequence ID" value="CCF56784.1"/>
    <property type="molecule type" value="Genomic_DNA"/>
</dbReference>
<feature type="binding site" evidence="14">
    <location>
        <position position="795"/>
    </location>
    <ligand>
        <name>ATP</name>
        <dbReference type="ChEBI" id="CHEBI:30616"/>
    </ligand>
</feature>
<keyword evidence="3 16" id="KW-0812">Transmembrane</keyword>
<keyword evidence="21" id="KW-1185">Reference proteome</keyword>
<evidence type="ECO:0000256" key="1">
    <source>
        <dbReference type="ARBA" id="ARBA00004141"/>
    </source>
</evidence>
<accession>H2AQY4</accession>
<evidence type="ECO:0000256" key="5">
    <source>
        <dbReference type="ARBA" id="ARBA00022741"/>
    </source>
</evidence>
<dbReference type="GO" id="GO:0030140">
    <property type="term" value="C:trans-Golgi network transport vesicle"/>
    <property type="evidence" value="ECO:0007669"/>
    <property type="project" value="EnsemblFungi"/>
</dbReference>
<dbReference type="GO" id="GO:0006892">
    <property type="term" value="P:post-Golgi vesicle-mediated transport"/>
    <property type="evidence" value="ECO:0007669"/>
    <property type="project" value="TreeGrafter"/>
</dbReference>
<feature type="binding site" evidence="14">
    <location>
        <position position="1065"/>
    </location>
    <ligand>
        <name>ATP</name>
        <dbReference type="ChEBI" id="CHEBI:30616"/>
    </ligand>
</feature>